<dbReference type="PANTHER" id="PTHR36738">
    <property type="entry name" value="EXPRESSED PROTEIN"/>
    <property type="match status" value="1"/>
</dbReference>
<evidence type="ECO:0000313" key="2">
    <source>
        <dbReference type="EMBL" id="CAD9236751.1"/>
    </source>
</evidence>
<gene>
    <name evidence="2" type="ORF">CCAE0312_LOCUS8848</name>
</gene>
<keyword evidence="1" id="KW-1133">Transmembrane helix</keyword>
<dbReference type="Gene3D" id="1.20.120.1770">
    <property type="match status" value="1"/>
</dbReference>
<keyword evidence="1" id="KW-0472">Membrane</keyword>
<protein>
    <recommendedName>
        <fullName evidence="3">Cytochrome b561 domain-containing protein</fullName>
    </recommendedName>
</protein>
<feature type="transmembrane region" description="Helical" evidence="1">
    <location>
        <begin position="157"/>
        <end position="179"/>
    </location>
</feature>
<evidence type="ECO:0000256" key="1">
    <source>
        <dbReference type="SAM" id="Phobius"/>
    </source>
</evidence>
<proteinExistence type="predicted"/>
<name>A0A7S1XGV4_9RHOD</name>
<sequence length="217" mass="22954">MQGFVGGWGVCGGLRLSRHGLARCVQRERRSVAVVAPVRMVMDPTHVLSVTPASMMMTAANPEILERAADLFRATPKPIMELGHPVMMGIMIATLGLAGVSLGWKGRLNENKKEGVEQKQFHAKLMSLFTVLAFAGASGGTLSVVLQGGDIWQSTHFQTACLMLGMLVINGLIAGAGFGGNAESRKKGRTFHAWFGAAIVAVVIGHVATGISFLQGN</sequence>
<accession>A0A7S1XGV4</accession>
<dbReference type="Pfam" id="PF13301">
    <property type="entry name" value="DUF4079"/>
    <property type="match status" value="1"/>
</dbReference>
<feature type="transmembrane region" description="Helical" evidence="1">
    <location>
        <begin position="125"/>
        <end position="145"/>
    </location>
</feature>
<keyword evidence="1" id="KW-0812">Transmembrane</keyword>
<dbReference type="AlphaFoldDB" id="A0A7S1XGV4"/>
<dbReference type="InterPro" id="IPR025067">
    <property type="entry name" value="DUF4079"/>
</dbReference>
<feature type="transmembrane region" description="Helical" evidence="1">
    <location>
        <begin position="86"/>
        <end position="104"/>
    </location>
</feature>
<feature type="transmembrane region" description="Helical" evidence="1">
    <location>
        <begin position="191"/>
        <end position="214"/>
    </location>
</feature>
<reference evidence="2" key="1">
    <citation type="submission" date="2021-01" db="EMBL/GenBank/DDBJ databases">
        <authorList>
            <person name="Corre E."/>
            <person name="Pelletier E."/>
            <person name="Niang G."/>
            <person name="Scheremetjew M."/>
            <person name="Finn R."/>
            <person name="Kale V."/>
            <person name="Holt S."/>
            <person name="Cochrane G."/>
            <person name="Meng A."/>
            <person name="Brown T."/>
            <person name="Cohen L."/>
        </authorList>
    </citation>
    <scope>NUCLEOTIDE SEQUENCE</scope>
    <source>
        <strain evidence="2">SAG 36.94</strain>
    </source>
</reference>
<dbReference type="EMBL" id="HBGH01015942">
    <property type="protein sequence ID" value="CAD9236751.1"/>
    <property type="molecule type" value="Transcribed_RNA"/>
</dbReference>
<organism evidence="2">
    <name type="scientific">Compsopogon caeruleus</name>
    <dbReference type="NCBI Taxonomy" id="31354"/>
    <lineage>
        <taxon>Eukaryota</taxon>
        <taxon>Rhodophyta</taxon>
        <taxon>Compsopogonophyceae</taxon>
        <taxon>Compsopogonales</taxon>
        <taxon>Compsopogonaceae</taxon>
        <taxon>Compsopogon</taxon>
    </lineage>
</organism>
<dbReference type="GO" id="GO:0016020">
    <property type="term" value="C:membrane"/>
    <property type="evidence" value="ECO:0007669"/>
    <property type="project" value="TreeGrafter"/>
</dbReference>
<dbReference type="PANTHER" id="PTHR36738:SF1">
    <property type="entry name" value="EXPRESSED PROTEIN"/>
    <property type="match status" value="1"/>
</dbReference>
<evidence type="ECO:0008006" key="3">
    <source>
        <dbReference type="Google" id="ProtNLM"/>
    </source>
</evidence>